<gene>
    <name evidence="2" type="ORF">NQ318_014201</name>
</gene>
<protein>
    <submittedName>
        <fullName evidence="2">Uncharacterized protein</fullName>
    </submittedName>
</protein>
<sequence length="60" mass="7104">MFRKSKEKETNKSDSNNSLYRDCDTNNLYKVFFGIFNKEKLKVHLPSSSNPYQYSFTSIL</sequence>
<comment type="caution">
    <text evidence="2">The sequence shown here is derived from an EMBL/GenBank/DDBJ whole genome shotgun (WGS) entry which is preliminary data.</text>
</comment>
<dbReference type="EMBL" id="JAPWTK010001123">
    <property type="protein sequence ID" value="KAJ8934030.1"/>
    <property type="molecule type" value="Genomic_DNA"/>
</dbReference>
<keyword evidence="3" id="KW-1185">Reference proteome</keyword>
<proteinExistence type="predicted"/>
<organism evidence="2 3">
    <name type="scientific">Aromia moschata</name>
    <dbReference type="NCBI Taxonomy" id="1265417"/>
    <lineage>
        <taxon>Eukaryota</taxon>
        <taxon>Metazoa</taxon>
        <taxon>Ecdysozoa</taxon>
        <taxon>Arthropoda</taxon>
        <taxon>Hexapoda</taxon>
        <taxon>Insecta</taxon>
        <taxon>Pterygota</taxon>
        <taxon>Neoptera</taxon>
        <taxon>Endopterygota</taxon>
        <taxon>Coleoptera</taxon>
        <taxon>Polyphaga</taxon>
        <taxon>Cucujiformia</taxon>
        <taxon>Chrysomeloidea</taxon>
        <taxon>Cerambycidae</taxon>
        <taxon>Cerambycinae</taxon>
        <taxon>Callichromatini</taxon>
        <taxon>Aromia</taxon>
    </lineage>
</organism>
<evidence type="ECO:0000313" key="2">
    <source>
        <dbReference type="EMBL" id="KAJ8934030.1"/>
    </source>
</evidence>
<dbReference type="AlphaFoldDB" id="A0AAV8X538"/>
<feature type="region of interest" description="Disordered" evidence="1">
    <location>
        <begin position="1"/>
        <end position="22"/>
    </location>
</feature>
<feature type="compositionally biased region" description="Basic and acidic residues" evidence="1">
    <location>
        <begin position="1"/>
        <end position="12"/>
    </location>
</feature>
<accession>A0AAV8X538</accession>
<evidence type="ECO:0000313" key="3">
    <source>
        <dbReference type="Proteomes" id="UP001162162"/>
    </source>
</evidence>
<evidence type="ECO:0000256" key="1">
    <source>
        <dbReference type="SAM" id="MobiDB-lite"/>
    </source>
</evidence>
<reference evidence="2" key="1">
    <citation type="journal article" date="2023" name="Insect Mol. Biol.">
        <title>Genome sequencing provides insights into the evolution of gene families encoding plant cell wall-degrading enzymes in longhorned beetles.</title>
        <authorList>
            <person name="Shin N.R."/>
            <person name="Okamura Y."/>
            <person name="Kirsch R."/>
            <person name="Pauchet Y."/>
        </authorList>
    </citation>
    <scope>NUCLEOTIDE SEQUENCE</scope>
    <source>
        <strain evidence="2">AMC_N1</strain>
    </source>
</reference>
<dbReference type="Proteomes" id="UP001162162">
    <property type="component" value="Unassembled WGS sequence"/>
</dbReference>
<name>A0AAV8X538_9CUCU</name>